<evidence type="ECO:0000313" key="2">
    <source>
        <dbReference type="EMBL" id="CAB1448542.1"/>
    </source>
</evidence>
<feature type="region of interest" description="Disordered" evidence="1">
    <location>
        <begin position="224"/>
        <end position="251"/>
    </location>
</feature>
<feature type="compositionally biased region" description="Polar residues" evidence="1">
    <location>
        <begin position="23"/>
        <end position="33"/>
    </location>
</feature>
<feature type="compositionally biased region" description="Basic and acidic residues" evidence="1">
    <location>
        <begin position="385"/>
        <end position="399"/>
    </location>
</feature>
<name>A0A9N7Z3J3_PLEPL</name>
<evidence type="ECO:0000256" key="1">
    <source>
        <dbReference type="SAM" id="MobiDB-lite"/>
    </source>
</evidence>
<keyword evidence="3" id="KW-1185">Reference proteome</keyword>
<dbReference type="AlphaFoldDB" id="A0A9N7Z3J3"/>
<accession>A0A9N7Z3J3</accession>
<feature type="compositionally biased region" description="Basic and acidic residues" evidence="1">
    <location>
        <begin position="226"/>
        <end position="251"/>
    </location>
</feature>
<protein>
    <submittedName>
        <fullName evidence="2">Uncharacterized protein</fullName>
    </submittedName>
</protein>
<evidence type="ECO:0000313" key="3">
    <source>
        <dbReference type="Proteomes" id="UP001153269"/>
    </source>
</evidence>
<feature type="region of interest" description="Disordered" evidence="1">
    <location>
        <begin position="263"/>
        <end position="307"/>
    </location>
</feature>
<feature type="region of interest" description="Disordered" evidence="1">
    <location>
        <begin position="19"/>
        <end position="43"/>
    </location>
</feature>
<dbReference type="Proteomes" id="UP001153269">
    <property type="component" value="Unassembled WGS sequence"/>
</dbReference>
<feature type="region of interest" description="Disordered" evidence="1">
    <location>
        <begin position="320"/>
        <end position="341"/>
    </location>
</feature>
<dbReference type="EMBL" id="CADEAL010003981">
    <property type="protein sequence ID" value="CAB1448542.1"/>
    <property type="molecule type" value="Genomic_DNA"/>
</dbReference>
<sequence>MEWRLSVLSPSLQMSTVPLPPTSCVSSSLTRSHPPTAPPPSPALAEYRINGSVPTRGETCISIGTTDSEVTWPPPRPSQKQTAAVHYFWAPGRKRQAVQTVGGVKVAVLGSEGKGSCNGLLFLTDRTVARVESEAAARPLRLHANEISTAAVSVWLLITQMDEGQHRCQIAGHRPPCGVCQSPASTRTGPQTPVDSTPTRPSMAQATIYIQQSTAVMLGAAAHVHPCREREKGKRAREGERSPRDVKGEVKEVATQSIMASLATASHDGRQGSLRQRRQVQSNTAEQGRRTDKREVHKGLFPPGFSSRVWQRSEAASLILPPGQSLASSPDGGEQGGERRDQEEIDDWFLTTHPVAESHSPPHPHPPVMCQAWPGRPDAPIWHNGRSESGGERRRKEEGNSESSGNMGFNILPWGTSAGGMGDTGIERPWEEVEKYRPSSYSAHAMQRSVQPLTAPSSQPYGKSAYNKTSLFHCSEAKT</sequence>
<proteinExistence type="predicted"/>
<gene>
    <name evidence="2" type="ORF">PLEPLA_LOCUS36194</name>
</gene>
<organism evidence="2 3">
    <name type="scientific">Pleuronectes platessa</name>
    <name type="common">European plaice</name>
    <dbReference type="NCBI Taxonomy" id="8262"/>
    <lineage>
        <taxon>Eukaryota</taxon>
        <taxon>Metazoa</taxon>
        <taxon>Chordata</taxon>
        <taxon>Craniata</taxon>
        <taxon>Vertebrata</taxon>
        <taxon>Euteleostomi</taxon>
        <taxon>Actinopterygii</taxon>
        <taxon>Neopterygii</taxon>
        <taxon>Teleostei</taxon>
        <taxon>Neoteleostei</taxon>
        <taxon>Acanthomorphata</taxon>
        <taxon>Carangaria</taxon>
        <taxon>Pleuronectiformes</taxon>
        <taxon>Pleuronectoidei</taxon>
        <taxon>Pleuronectidae</taxon>
        <taxon>Pleuronectes</taxon>
    </lineage>
</organism>
<reference evidence="2" key="1">
    <citation type="submission" date="2020-03" db="EMBL/GenBank/DDBJ databases">
        <authorList>
            <person name="Weist P."/>
        </authorList>
    </citation>
    <scope>NUCLEOTIDE SEQUENCE</scope>
</reference>
<feature type="region of interest" description="Disordered" evidence="1">
    <location>
        <begin position="374"/>
        <end position="419"/>
    </location>
</feature>
<feature type="compositionally biased region" description="Basic and acidic residues" evidence="1">
    <location>
        <begin position="287"/>
        <end position="298"/>
    </location>
</feature>
<comment type="caution">
    <text evidence="2">The sequence shown here is derived from an EMBL/GenBank/DDBJ whole genome shotgun (WGS) entry which is preliminary data.</text>
</comment>